<reference evidence="3" key="3">
    <citation type="submission" date="2024-02" db="EMBL/GenBank/DDBJ databases">
        <title>Comparative genomics of Cryptococcus and Kwoniella reveals pathogenesis evolution and contrasting modes of karyotype evolution via chromosome fusion or intercentromeric recombination.</title>
        <authorList>
            <person name="Coelho M.A."/>
            <person name="David-Palma M."/>
            <person name="Shea T."/>
            <person name="Bowers K."/>
            <person name="McGinley-Smith S."/>
            <person name="Mohammad A.W."/>
            <person name="Gnirke A."/>
            <person name="Yurkov A.M."/>
            <person name="Nowrousian M."/>
            <person name="Sun S."/>
            <person name="Cuomo C.A."/>
            <person name="Heitman J."/>
        </authorList>
    </citation>
    <scope>NUCLEOTIDE SEQUENCE</scope>
    <source>
        <strain evidence="3">CBS 10117</strain>
    </source>
</reference>
<dbReference type="GO" id="GO:0008757">
    <property type="term" value="F:S-adenosylmethionine-dependent methyltransferase activity"/>
    <property type="evidence" value="ECO:0007669"/>
    <property type="project" value="UniProtKB-ARBA"/>
</dbReference>
<dbReference type="OrthoDB" id="194386at2759"/>
<reference evidence="2" key="1">
    <citation type="submission" date="2013-07" db="EMBL/GenBank/DDBJ databases">
        <title>The Genome Sequence of Cryptococcus dejecticola CBS10117.</title>
        <authorList>
            <consortium name="The Broad Institute Genome Sequencing Platform"/>
            <person name="Cuomo C."/>
            <person name="Litvintseva A."/>
            <person name="Chen Y."/>
            <person name="Heitman J."/>
            <person name="Sun S."/>
            <person name="Springer D."/>
            <person name="Dromer F."/>
            <person name="Young S.K."/>
            <person name="Zeng Q."/>
            <person name="Gargeya S."/>
            <person name="Fitzgerald M."/>
            <person name="Abouelleil A."/>
            <person name="Alvarado L."/>
            <person name="Berlin A.M."/>
            <person name="Chapman S.B."/>
            <person name="Dewar J."/>
            <person name="Goldberg J."/>
            <person name="Griggs A."/>
            <person name="Gujja S."/>
            <person name="Hansen M."/>
            <person name="Howarth C."/>
            <person name="Imamovic A."/>
            <person name="Larimer J."/>
            <person name="McCowan C."/>
            <person name="Murphy C."/>
            <person name="Pearson M."/>
            <person name="Priest M."/>
            <person name="Roberts A."/>
            <person name="Saif S."/>
            <person name="Shea T."/>
            <person name="Sykes S."/>
            <person name="Wortman J."/>
            <person name="Nusbaum C."/>
            <person name="Birren B."/>
        </authorList>
    </citation>
    <scope>NUCLEOTIDE SEQUENCE [LARGE SCALE GENOMIC DNA]</scope>
    <source>
        <strain evidence="2">CBS 10117</strain>
    </source>
</reference>
<dbReference type="PANTHER" id="PTHR14614:SF130">
    <property type="entry name" value="PROTEIN-LYSINE N-METHYLTRANSFERASE EEF2KMT"/>
    <property type="match status" value="1"/>
</dbReference>
<accession>A0A1A6A5E6</accession>
<keyword evidence="4" id="KW-1185">Reference proteome</keyword>
<dbReference type="Proteomes" id="UP000078595">
    <property type="component" value="Chromosome 5"/>
</dbReference>
<sequence>MDDLDRLRKQYFSLFPVYLITLPEPQVLASTDAQRYLVSKLLLLEDEGALESEGSTRRGGRQPEDGYRRNFWRKVVDRMEIGLRESGDDELEIDERFYDVLTDLMVSTLSSNSSSAEAGPSSAPKTSFRSFIYDSPSTHPLCTSNERGEEHGRGLRQEKVITLLEEQIAIQGGTTGLRTWTAALHLAHHILHNPDLVFTDPALSENGVVELGAGTGFISILLAQLGMGVISTDLGQDDESDGAGDHQDEEDAMIPHGVGAGAEIDRTDQTGHSQAQTPLARLQYNVSLNTAHAMNSSSKIMVKSLDWTDAHLPLDQRPAIWRLLDEEKRTIVAADVIYDPDLVPPLVNTINTLLSPNAGRSESVEGGRQARQAIISATIRNQTTFDIFLHTCKQSHLVVTFMDLPRLDEENPTFWDSALDKGTEVKVMRITRMSS</sequence>
<protein>
    <recommendedName>
        <fullName evidence="5">FAM86 N-terminal domain-containing protein</fullName>
    </recommendedName>
</protein>
<evidence type="ECO:0000313" key="4">
    <source>
        <dbReference type="Proteomes" id="UP000078595"/>
    </source>
</evidence>
<dbReference type="PANTHER" id="PTHR14614">
    <property type="entry name" value="HEPATOCELLULAR CARCINOMA-ASSOCIATED ANTIGEN"/>
    <property type="match status" value="1"/>
</dbReference>
<dbReference type="EMBL" id="KI894031">
    <property type="protein sequence ID" value="OBR85275.1"/>
    <property type="molecule type" value="Genomic_DNA"/>
</dbReference>
<gene>
    <name evidence="2" type="ORF">I303_04608</name>
    <name evidence="3" type="ORF">I303_104413</name>
</gene>
<dbReference type="STRING" id="1296121.A0A1A6A5E6"/>
<dbReference type="VEuPathDB" id="FungiDB:I303_04608"/>
<dbReference type="InterPro" id="IPR019410">
    <property type="entry name" value="Methyltransf_16"/>
</dbReference>
<dbReference type="RefSeq" id="XP_018263117.1">
    <property type="nucleotide sequence ID" value="XM_018407906.1"/>
</dbReference>
<proteinExistence type="predicted"/>
<reference evidence="3" key="2">
    <citation type="submission" date="2013-07" db="EMBL/GenBank/DDBJ databases">
        <authorList>
            <consortium name="The Broad Institute Genome Sequencing Platform"/>
            <person name="Cuomo C."/>
            <person name="Litvintseva A."/>
            <person name="Chen Y."/>
            <person name="Heitman J."/>
            <person name="Sun S."/>
            <person name="Springer D."/>
            <person name="Dromer F."/>
            <person name="Young S.K."/>
            <person name="Zeng Q."/>
            <person name="Gargeya S."/>
            <person name="Fitzgerald M."/>
            <person name="Abouelleil A."/>
            <person name="Alvarado L."/>
            <person name="Berlin A.M."/>
            <person name="Chapman S.B."/>
            <person name="Dewar J."/>
            <person name="Goldberg J."/>
            <person name="Griggs A."/>
            <person name="Gujja S."/>
            <person name="Hansen M."/>
            <person name="Howarth C."/>
            <person name="Imamovic A."/>
            <person name="Larimer J."/>
            <person name="McCowan C."/>
            <person name="Murphy C."/>
            <person name="Pearson M."/>
            <person name="Priest M."/>
            <person name="Roberts A."/>
            <person name="Saif S."/>
            <person name="Shea T."/>
            <person name="Sykes S."/>
            <person name="Wortman J."/>
            <person name="Nusbaum C."/>
            <person name="Birren B."/>
        </authorList>
    </citation>
    <scope>NUCLEOTIDE SEQUENCE</scope>
    <source>
        <strain evidence="3">CBS 10117</strain>
    </source>
</reference>
<evidence type="ECO:0000313" key="2">
    <source>
        <dbReference type="EMBL" id="OBR85275.1"/>
    </source>
</evidence>
<dbReference type="EMBL" id="CP144534">
    <property type="protein sequence ID" value="WWC61828.1"/>
    <property type="molecule type" value="Genomic_DNA"/>
</dbReference>
<dbReference type="Gene3D" id="3.40.50.150">
    <property type="entry name" value="Vaccinia Virus protein VP39"/>
    <property type="match status" value="1"/>
</dbReference>
<dbReference type="KEGG" id="kdj:28968307"/>
<evidence type="ECO:0000256" key="1">
    <source>
        <dbReference type="SAM" id="MobiDB-lite"/>
    </source>
</evidence>
<dbReference type="GO" id="GO:0005737">
    <property type="term" value="C:cytoplasm"/>
    <property type="evidence" value="ECO:0007669"/>
    <property type="project" value="TreeGrafter"/>
</dbReference>
<organism evidence="2">
    <name type="scientific">Kwoniella dejecticola CBS 10117</name>
    <dbReference type="NCBI Taxonomy" id="1296121"/>
    <lineage>
        <taxon>Eukaryota</taxon>
        <taxon>Fungi</taxon>
        <taxon>Dikarya</taxon>
        <taxon>Basidiomycota</taxon>
        <taxon>Agaricomycotina</taxon>
        <taxon>Tremellomycetes</taxon>
        <taxon>Tremellales</taxon>
        <taxon>Cryptococcaceae</taxon>
        <taxon>Kwoniella</taxon>
    </lineage>
</organism>
<feature type="compositionally biased region" description="Acidic residues" evidence="1">
    <location>
        <begin position="235"/>
        <end position="252"/>
    </location>
</feature>
<evidence type="ECO:0008006" key="5">
    <source>
        <dbReference type="Google" id="ProtNLM"/>
    </source>
</evidence>
<feature type="region of interest" description="Disordered" evidence="1">
    <location>
        <begin position="233"/>
        <end position="253"/>
    </location>
</feature>
<evidence type="ECO:0000313" key="3">
    <source>
        <dbReference type="EMBL" id="WWC61828.1"/>
    </source>
</evidence>
<dbReference type="InterPro" id="IPR029063">
    <property type="entry name" value="SAM-dependent_MTases_sf"/>
</dbReference>
<dbReference type="GeneID" id="28968307"/>
<name>A0A1A6A5E6_9TREE</name>
<dbReference type="AlphaFoldDB" id="A0A1A6A5E6"/>
<dbReference type="Pfam" id="PF10294">
    <property type="entry name" value="Methyltransf_16"/>
    <property type="match status" value="2"/>
</dbReference>